<keyword evidence="11" id="KW-1185">Reference proteome</keyword>
<feature type="domain" description="ABC transmembrane type-1" evidence="9">
    <location>
        <begin position="99"/>
        <end position="288"/>
    </location>
</feature>
<dbReference type="PROSITE" id="PS50928">
    <property type="entry name" value="ABC_TM1"/>
    <property type="match status" value="1"/>
</dbReference>
<evidence type="ECO:0000256" key="3">
    <source>
        <dbReference type="ARBA" id="ARBA00022475"/>
    </source>
</evidence>
<evidence type="ECO:0000256" key="4">
    <source>
        <dbReference type="ARBA" id="ARBA00022692"/>
    </source>
</evidence>
<evidence type="ECO:0000256" key="5">
    <source>
        <dbReference type="ARBA" id="ARBA00022989"/>
    </source>
</evidence>
<evidence type="ECO:0000256" key="8">
    <source>
        <dbReference type="SAM" id="MobiDB-lite"/>
    </source>
</evidence>
<sequence>MATRSRLARRAGQLPRVGPPTTQATPAGTSRRKLRRIGLYVLLIAVAALFIGPFLILLSSATKPASQDVFGFPPDLIPRPPVADWFREAWTTIPYARFLLNSLIYVGITVPIYLVVSALTAYPLARIAFRGRGVFFMLFLSIMFLPGELMLIPRFLVMSQLGLTDTFASVILPAILSSLGIFLLRQAFSQIPDEIVEAARMDGANEFAIFWRIAVPIVAPTLAVLAILGFVSVWNSFIWPLVTLTSQSKFPIALGIAYLSGVSGTDVRGLAAGTVISLVPVVMVFLFLQKRILNSMGGAVKG</sequence>
<evidence type="ECO:0000256" key="2">
    <source>
        <dbReference type="ARBA" id="ARBA00022448"/>
    </source>
</evidence>
<dbReference type="RefSeq" id="WP_131513513.1">
    <property type="nucleotide sequence ID" value="NZ_SJKD01000002.1"/>
</dbReference>
<feature type="transmembrane region" description="Helical" evidence="7">
    <location>
        <begin position="134"/>
        <end position="155"/>
    </location>
</feature>
<dbReference type="GO" id="GO:0055085">
    <property type="term" value="P:transmembrane transport"/>
    <property type="evidence" value="ECO:0007669"/>
    <property type="project" value="InterPro"/>
</dbReference>
<keyword evidence="6 7" id="KW-0472">Membrane</keyword>
<keyword evidence="5 7" id="KW-1133">Transmembrane helix</keyword>
<keyword evidence="2 7" id="KW-0813">Transport</keyword>
<dbReference type="Pfam" id="PF00528">
    <property type="entry name" value="BPD_transp_1"/>
    <property type="match status" value="1"/>
</dbReference>
<dbReference type="InterPro" id="IPR000515">
    <property type="entry name" value="MetI-like"/>
</dbReference>
<protein>
    <submittedName>
        <fullName evidence="10">Carbohydrate ABC transporter permease</fullName>
    </submittedName>
</protein>
<feature type="transmembrane region" description="Helical" evidence="7">
    <location>
        <begin position="103"/>
        <end position="122"/>
    </location>
</feature>
<comment type="caution">
    <text evidence="10">The sequence shown here is derived from an EMBL/GenBank/DDBJ whole genome shotgun (WGS) entry which is preliminary data.</text>
</comment>
<evidence type="ECO:0000256" key="1">
    <source>
        <dbReference type="ARBA" id="ARBA00004651"/>
    </source>
</evidence>
<evidence type="ECO:0000256" key="7">
    <source>
        <dbReference type="RuleBase" id="RU363032"/>
    </source>
</evidence>
<dbReference type="Gene3D" id="1.10.3720.10">
    <property type="entry name" value="MetI-like"/>
    <property type="match status" value="1"/>
</dbReference>
<comment type="subcellular location">
    <subcellularLocation>
        <location evidence="1 7">Cell membrane</location>
        <topology evidence="1 7">Multi-pass membrane protein</topology>
    </subcellularLocation>
</comment>
<dbReference type="InterPro" id="IPR035906">
    <property type="entry name" value="MetI-like_sf"/>
</dbReference>
<accession>A0A4R0JX57</accession>
<keyword evidence="4 7" id="KW-0812">Transmembrane</keyword>
<feature type="transmembrane region" description="Helical" evidence="7">
    <location>
        <begin position="269"/>
        <end position="288"/>
    </location>
</feature>
<dbReference type="PANTHER" id="PTHR43744">
    <property type="entry name" value="ABC TRANSPORTER PERMEASE PROTEIN MG189-RELATED-RELATED"/>
    <property type="match status" value="1"/>
</dbReference>
<dbReference type="CDD" id="cd06261">
    <property type="entry name" value="TM_PBP2"/>
    <property type="match status" value="1"/>
</dbReference>
<comment type="similarity">
    <text evidence="7">Belongs to the binding-protein-dependent transport system permease family.</text>
</comment>
<dbReference type="OrthoDB" id="2063054at2"/>
<feature type="region of interest" description="Disordered" evidence="8">
    <location>
        <begin position="1"/>
        <end position="29"/>
    </location>
</feature>
<dbReference type="PANTHER" id="PTHR43744:SF3">
    <property type="entry name" value="LACTOSE TRANSPORT SYSTEM PERMEASE PROTEIN LACG"/>
    <property type="match status" value="1"/>
</dbReference>
<proteinExistence type="inferred from homology"/>
<evidence type="ECO:0000256" key="6">
    <source>
        <dbReference type="ARBA" id="ARBA00023136"/>
    </source>
</evidence>
<feature type="transmembrane region" description="Helical" evidence="7">
    <location>
        <begin position="209"/>
        <end position="234"/>
    </location>
</feature>
<keyword evidence="3" id="KW-1003">Cell membrane</keyword>
<gene>
    <name evidence="10" type="ORF">E0H75_11640</name>
</gene>
<dbReference type="EMBL" id="SJKD01000002">
    <property type="protein sequence ID" value="TCC50814.1"/>
    <property type="molecule type" value="Genomic_DNA"/>
</dbReference>
<dbReference type="SUPFAM" id="SSF161098">
    <property type="entry name" value="MetI-like"/>
    <property type="match status" value="1"/>
</dbReference>
<feature type="compositionally biased region" description="Low complexity" evidence="8">
    <location>
        <begin position="19"/>
        <end position="29"/>
    </location>
</feature>
<reference evidence="10 11" key="1">
    <citation type="submission" date="2019-02" db="EMBL/GenBank/DDBJ databases">
        <title>Kribbella capetownensis sp. nov. and Kribbella speibonae sp. nov., isolated from soil.</title>
        <authorList>
            <person name="Curtis S.M."/>
            <person name="Norton I."/>
            <person name="Everest G.J."/>
            <person name="Meyers P.R."/>
        </authorList>
    </citation>
    <scope>NUCLEOTIDE SEQUENCE [LARGE SCALE GENOMIC DNA]</scope>
    <source>
        <strain evidence="10 11">YM53</strain>
    </source>
</reference>
<evidence type="ECO:0000313" key="10">
    <source>
        <dbReference type="EMBL" id="TCC50814.1"/>
    </source>
</evidence>
<dbReference type="GO" id="GO:0005886">
    <property type="term" value="C:plasma membrane"/>
    <property type="evidence" value="ECO:0007669"/>
    <property type="project" value="UniProtKB-SubCell"/>
</dbReference>
<organism evidence="10 11">
    <name type="scientific">Kribbella capetownensis</name>
    <dbReference type="NCBI Taxonomy" id="1572659"/>
    <lineage>
        <taxon>Bacteria</taxon>
        <taxon>Bacillati</taxon>
        <taxon>Actinomycetota</taxon>
        <taxon>Actinomycetes</taxon>
        <taxon>Propionibacteriales</taxon>
        <taxon>Kribbellaceae</taxon>
        <taxon>Kribbella</taxon>
    </lineage>
</organism>
<evidence type="ECO:0000313" key="11">
    <source>
        <dbReference type="Proteomes" id="UP000293342"/>
    </source>
</evidence>
<evidence type="ECO:0000259" key="9">
    <source>
        <dbReference type="PROSITE" id="PS50928"/>
    </source>
</evidence>
<dbReference type="AlphaFoldDB" id="A0A4R0JX57"/>
<name>A0A4R0JX57_9ACTN</name>
<feature type="transmembrane region" description="Helical" evidence="7">
    <location>
        <begin position="167"/>
        <end position="188"/>
    </location>
</feature>
<dbReference type="Proteomes" id="UP000293342">
    <property type="component" value="Unassembled WGS sequence"/>
</dbReference>
<feature type="transmembrane region" description="Helical" evidence="7">
    <location>
        <begin position="37"/>
        <end position="58"/>
    </location>
</feature>